<dbReference type="Proteomes" id="UP000234271">
    <property type="component" value="Chromosome"/>
</dbReference>
<dbReference type="PANTHER" id="PTHR33507">
    <property type="entry name" value="INNER MEMBRANE PROTEIN YBBJ"/>
    <property type="match status" value="1"/>
</dbReference>
<evidence type="ECO:0000256" key="2">
    <source>
        <dbReference type="ARBA" id="ARBA00022692"/>
    </source>
</evidence>
<keyword evidence="3 5" id="KW-1133">Transmembrane helix</keyword>
<reference evidence="8" key="1">
    <citation type="submission" date="2016-12" db="EMBL/GenBank/DDBJ databases">
        <title>Complete Genome Sequence of Beggiatoa leptomitiformis D-401.</title>
        <authorList>
            <person name="Fomenkov A."/>
            <person name="Vincze T."/>
            <person name="Grabovich M."/>
            <person name="Anton B.P."/>
            <person name="Dubinina G."/>
            <person name="Orlova M."/>
            <person name="Belousova E."/>
            <person name="Roberts R.J."/>
        </authorList>
    </citation>
    <scope>NUCLEOTIDE SEQUENCE [LARGE SCALE GENOMIC DNA]</scope>
    <source>
        <strain evidence="8">D-401</strain>
    </source>
</reference>
<feature type="transmembrane region" description="Helical" evidence="5">
    <location>
        <begin position="55"/>
        <end position="71"/>
    </location>
</feature>
<keyword evidence="8" id="KW-1185">Reference proteome</keyword>
<dbReference type="EMBL" id="CP018889">
    <property type="protein sequence ID" value="AUI67589.2"/>
    <property type="molecule type" value="Genomic_DNA"/>
</dbReference>
<keyword evidence="2 5" id="KW-0812">Transmembrane</keyword>
<organism evidence="7 8">
    <name type="scientific">Beggiatoa leptomitoformis</name>
    <dbReference type="NCBI Taxonomy" id="288004"/>
    <lineage>
        <taxon>Bacteria</taxon>
        <taxon>Pseudomonadati</taxon>
        <taxon>Pseudomonadota</taxon>
        <taxon>Gammaproteobacteria</taxon>
        <taxon>Thiotrichales</taxon>
        <taxon>Thiotrichaceae</taxon>
        <taxon>Beggiatoa</taxon>
    </lineage>
</organism>
<evidence type="ECO:0000259" key="6">
    <source>
        <dbReference type="Pfam" id="PF01957"/>
    </source>
</evidence>
<dbReference type="PANTHER" id="PTHR33507:SF3">
    <property type="entry name" value="INNER MEMBRANE PROTEIN YBBJ"/>
    <property type="match status" value="1"/>
</dbReference>
<comment type="subcellular location">
    <subcellularLocation>
        <location evidence="1">Membrane</location>
        <topology evidence="1">Multi-pass membrane protein</topology>
    </subcellularLocation>
</comment>
<evidence type="ECO:0000256" key="1">
    <source>
        <dbReference type="ARBA" id="ARBA00004141"/>
    </source>
</evidence>
<accession>A0A2N9YAW9</accession>
<dbReference type="InterPro" id="IPR002810">
    <property type="entry name" value="NfeD-like_C"/>
</dbReference>
<keyword evidence="4 5" id="KW-0472">Membrane</keyword>
<dbReference type="SUPFAM" id="SSF141322">
    <property type="entry name" value="NfeD domain-like"/>
    <property type="match status" value="1"/>
</dbReference>
<evidence type="ECO:0000256" key="5">
    <source>
        <dbReference type="SAM" id="Phobius"/>
    </source>
</evidence>
<feature type="domain" description="NfeD-like C-terminal" evidence="6">
    <location>
        <begin position="92"/>
        <end position="146"/>
    </location>
</feature>
<feature type="transmembrane region" description="Helical" evidence="5">
    <location>
        <begin position="6"/>
        <end position="25"/>
    </location>
</feature>
<dbReference type="GO" id="GO:0005886">
    <property type="term" value="C:plasma membrane"/>
    <property type="evidence" value="ECO:0007669"/>
    <property type="project" value="TreeGrafter"/>
</dbReference>
<proteinExistence type="predicted"/>
<gene>
    <name evidence="7" type="ORF">BLE401_02010</name>
</gene>
<dbReference type="OrthoDB" id="9810336at2"/>
<sequence>MMSSLYVNFWYWWILAILLSIIELVVPTTLFIWSAAAAVVTGFVVLVFPQMGIEIQLILFSLLSIFIVWLGRSLQAKYPTKTDQPLLNQRGSEYIGRIFSVTEAINDGVGKVRIGDGYWRVEGSDCPVGTKVKVISVDGVRLKVEPLVEEN</sequence>
<evidence type="ECO:0000256" key="4">
    <source>
        <dbReference type="ARBA" id="ARBA00023136"/>
    </source>
</evidence>
<name>A0A2N9YAW9_9GAMM</name>
<evidence type="ECO:0000256" key="3">
    <source>
        <dbReference type="ARBA" id="ARBA00022989"/>
    </source>
</evidence>
<evidence type="ECO:0000313" key="8">
    <source>
        <dbReference type="Proteomes" id="UP000234271"/>
    </source>
</evidence>
<dbReference type="AlphaFoldDB" id="A0A2N9YAW9"/>
<protein>
    <submittedName>
        <fullName evidence="7">NfeD family protein</fullName>
    </submittedName>
</protein>
<dbReference type="STRING" id="288004.AL038_04000"/>
<evidence type="ECO:0000313" key="7">
    <source>
        <dbReference type="EMBL" id="AUI67589.2"/>
    </source>
</evidence>
<dbReference type="Gene3D" id="2.40.50.140">
    <property type="entry name" value="Nucleic acid-binding proteins"/>
    <property type="match status" value="1"/>
</dbReference>
<dbReference type="InterPro" id="IPR052165">
    <property type="entry name" value="Membrane_assoc_protease"/>
</dbReference>
<dbReference type="InterPro" id="IPR012340">
    <property type="entry name" value="NA-bd_OB-fold"/>
</dbReference>
<dbReference type="Pfam" id="PF01957">
    <property type="entry name" value="NfeD"/>
    <property type="match status" value="1"/>
</dbReference>